<reference evidence="2" key="1">
    <citation type="submission" date="2020-08" db="EMBL/GenBank/DDBJ databases">
        <title>Multicomponent nature underlies the extraordinary mechanical properties of spider dragline silk.</title>
        <authorList>
            <person name="Kono N."/>
            <person name="Nakamura H."/>
            <person name="Mori M."/>
            <person name="Yoshida Y."/>
            <person name="Ohtoshi R."/>
            <person name="Malay A.D."/>
            <person name="Moran D.A.P."/>
            <person name="Tomita M."/>
            <person name="Numata K."/>
            <person name="Arakawa K."/>
        </authorList>
    </citation>
    <scope>NUCLEOTIDE SEQUENCE</scope>
</reference>
<sequence>MDHKTTKRTFLLTREKTHQYFPKKFQKEYKNKDGSESKAALPEISSLLGGPFPETRPVRNFSPCDRKKGEMPFDLRQTRFSLNRIMKLLQK</sequence>
<comment type="caution">
    <text evidence="2">The sequence shown here is derived from an EMBL/GenBank/DDBJ whole genome shotgun (WGS) entry which is preliminary data.</text>
</comment>
<protein>
    <submittedName>
        <fullName evidence="2">Uncharacterized protein</fullName>
    </submittedName>
</protein>
<dbReference type="AlphaFoldDB" id="A0A8X6UVH8"/>
<accession>A0A8X6UVH8</accession>
<name>A0A8X6UVH8_NEPPI</name>
<feature type="region of interest" description="Disordered" evidence="1">
    <location>
        <begin position="46"/>
        <end position="65"/>
    </location>
</feature>
<evidence type="ECO:0000256" key="1">
    <source>
        <dbReference type="SAM" id="MobiDB-lite"/>
    </source>
</evidence>
<dbReference type="Proteomes" id="UP000887013">
    <property type="component" value="Unassembled WGS sequence"/>
</dbReference>
<dbReference type="EMBL" id="BMAW01040896">
    <property type="protein sequence ID" value="GFU61432.1"/>
    <property type="molecule type" value="Genomic_DNA"/>
</dbReference>
<evidence type="ECO:0000313" key="2">
    <source>
        <dbReference type="EMBL" id="GFU61432.1"/>
    </source>
</evidence>
<evidence type="ECO:0000313" key="3">
    <source>
        <dbReference type="Proteomes" id="UP000887013"/>
    </source>
</evidence>
<keyword evidence="3" id="KW-1185">Reference proteome</keyword>
<proteinExistence type="predicted"/>
<gene>
    <name evidence="2" type="ORF">NPIL_46221</name>
</gene>
<organism evidence="2 3">
    <name type="scientific">Nephila pilipes</name>
    <name type="common">Giant wood spider</name>
    <name type="synonym">Nephila maculata</name>
    <dbReference type="NCBI Taxonomy" id="299642"/>
    <lineage>
        <taxon>Eukaryota</taxon>
        <taxon>Metazoa</taxon>
        <taxon>Ecdysozoa</taxon>
        <taxon>Arthropoda</taxon>
        <taxon>Chelicerata</taxon>
        <taxon>Arachnida</taxon>
        <taxon>Araneae</taxon>
        <taxon>Araneomorphae</taxon>
        <taxon>Entelegynae</taxon>
        <taxon>Araneoidea</taxon>
        <taxon>Nephilidae</taxon>
        <taxon>Nephila</taxon>
    </lineage>
</organism>